<name>A0A364XXD8_9BACT</name>
<accession>A0A364XXD8</accession>
<evidence type="ECO:0000313" key="2">
    <source>
        <dbReference type="EMBL" id="RAV98925.1"/>
    </source>
</evidence>
<keyword evidence="3" id="KW-1185">Reference proteome</keyword>
<evidence type="ECO:0000259" key="1">
    <source>
        <dbReference type="Pfam" id="PF12867"/>
    </source>
</evidence>
<protein>
    <submittedName>
        <fullName evidence="2">DinB family protein</fullName>
    </submittedName>
</protein>
<dbReference type="EMBL" id="QMFY01000014">
    <property type="protein sequence ID" value="RAV98925.1"/>
    <property type="molecule type" value="Genomic_DNA"/>
</dbReference>
<dbReference type="SUPFAM" id="SSF109854">
    <property type="entry name" value="DinB/YfiT-like putative metalloenzymes"/>
    <property type="match status" value="1"/>
</dbReference>
<dbReference type="InterPro" id="IPR024775">
    <property type="entry name" value="DinB-like"/>
</dbReference>
<feature type="domain" description="DinB-like" evidence="1">
    <location>
        <begin position="30"/>
        <end position="163"/>
    </location>
</feature>
<dbReference type="InterPro" id="IPR034660">
    <property type="entry name" value="DinB/YfiT-like"/>
</dbReference>
<dbReference type="AlphaFoldDB" id="A0A364XXD8"/>
<organism evidence="2 3">
    <name type="scientific">Pseudochryseolinea flava</name>
    <dbReference type="NCBI Taxonomy" id="2059302"/>
    <lineage>
        <taxon>Bacteria</taxon>
        <taxon>Pseudomonadati</taxon>
        <taxon>Bacteroidota</taxon>
        <taxon>Cytophagia</taxon>
        <taxon>Cytophagales</taxon>
        <taxon>Fulvivirgaceae</taxon>
        <taxon>Pseudochryseolinea</taxon>
    </lineage>
</organism>
<evidence type="ECO:0000313" key="3">
    <source>
        <dbReference type="Proteomes" id="UP000251889"/>
    </source>
</evidence>
<gene>
    <name evidence="2" type="ORF">DQQ10_21745</name>
</gene>
<dbReference type="Proteomes" id="UP000251889">
    <property type="component" value="Unassembled WGS sequence"/>
</dbReference>
<sequence>MITRSQLTLPEYFDRYVNLTDDVSLKTALEQSLTELENLPLSTWHALGKRVYAEGKWTLHDILQHVIDTERVFCYRALSFARGEQNALPFDEELYGRNANASKRSLEDLLEEALLVRKATIKMFNSFDDVMLERVGIGFKGPYSVRIVGYIIAGHQRWHFNVIKERYMPLLEIQESV</sequence>
<dbReference type="Pfam" id="PF12867">
    <property type="entry name" value="DinB_2"/>
    <property type="match status" value="1"/>
</dbReference>
<proteinExistence type="predicted"/>
<dbReference type="OrthoDB" id="9793216at2"/>
<dbReference type="Gene3D" id="1.20.120.450">
    <property type="entry name" value="dinb family like domain"/>
    <property type="match status" value="1"/>
</dbReference>
<reference evidence="2 3" key="1">
    <citation type="submission" date="2018-06" db="EMBL/GenBank/DDBJ databases">
        <title>Chryseolinea flavus sp. nov., a member of the phylum Bacteroidetes isolated from soil.</title>
        <authorList>
            <person name="Li Y."/>
            <person name="Wang J."/>
        </authorList>
    </citation>
    <scope>NUCLEOTIDE SEQUENCE [LARGE SCALE GENOMIC DNA]</scope>
    <source>
        <strain evidence="2 3">SDU1-6</strain>
    </source>
</reference>
<dbReference type="RefSeq" id="WP_112749034.1">
    <property type="nucleotide sequence ID" value="NZ_QMFY01000014.1"/>
</dbReference>
<comment type="caution">
    <text evidence="2">The sequence shown here is derived from an EMBL/GenBank/DDBJ whole genome shotgun (WGS) entry which is preliminary data.</text>
</comment>